<evidence type="ECO:0000256" key="1">
    <source>
        <dbReference type="SAM" id="SignalP"/>
    </source>
</evidence>
<organism evidence="2 3">
    <name type="scientific">Sphagnum troendelagicum</name>
    <dbReference type="NCBI Taxonomy" id="128251"/>
    <lineage>
        <taxon>Eukaryota</taxon>
        <taxon>Viridiplantae</taxon>
        <taxon>Streptophyta</taxon>
        <taxon>Embryophyta</taxon>
        <taxon>Bryophyta</taxon>
        <taxon>Sphagnophytina</taxon>
        <taxon>Sphagnopsida</taxon>
        <taxon>Sphagnales</taxon>
        <taxon>Sphagnaceae</taxon>
        <taxon>Sphagnum</taxon>
    </lineage>
</organism>
<gene>
    <name evidence="2" type="ORF">CSSPTR1EN2_LOCUS8063</name>
</gene>
<feature type="signal peptide" evidence="1">
    <location>
        <begin position="1"/>
        <end position="16"/>
    </location>
</feature>
<protein>
    <submittedName>
        <fullName evidence="2">Uncharacterized protein</fullName>
    </submittedName>
</protein>
<dbReference type="Proteomes" id="UP001497512">
    <property type="component" value="Chromosome 15"/>
</dbReference>
<evidence type="ECO:0000313" key="2">
    <source>
        <dbReference type="EMBL" id="CAK9205867.1"/>
    </source>
</evidence>
<accession>A0ABP0TV46</accession>
<sequence>MGGGRWAHLRLFRAYATPALYLAAKKLLLPVAGPGVRPGLRRIQTKSWIRGDHSELGGQKVAVENLWRDFFSDPSQWIDNRPEKVSDMDLAITVSLLLMQDWAPALFIASKIPCQYIFPLLRVLLDWSM</sequence>
<proteinExistence type="predicted"/>
<dbReference type="EMBL" id="OZ019907">
    <property type="protein sequence ID" value="CAK9205867.1"/>
    <property type="molecule type" value="Genomic_DNA"/>
</dbReference>
<keyword evidence="3" id="KW-1185">Reference proteome</keyword>
<feature type="chain" id="PRO_5045588259" evidence="1">
    <location>
        <begin position="17"/>
        <end position="129"/>
    </location>
</feature>
<name>A0ABP0TV46_9BRYO</name>
<reference evidence="2" key="1">
    <citation type="submission" date="2024-02" db="EMBL/GenBank/DDBJ databases">
        <authorList>
            <consortium name="ELIXIR-Norway"/>
            <consortium name="Elixir Norway"/>
        </authorList>
    </citation>
    <scope>NUCLEOTIDE SEQUENCE</scope>
</reference>
<keyword evidence="1" id="KW-0732">Signal</keyword>
<evidence type="ECO:0000313" key="3">
    <source>
        <dbReference type="Proteomes" id="UP001497512"/>
    </source>
</evidence>